<organism evidence="1 2">
    <name type="scientific">Staphylococcus phage phiSA_BS1</name>
    <dbReference type="NCBI Taxonomy" id="2126734"/>
    <lineage>
        <taxon>Viruses</taxon>
        <taxon>Duplodnaviria</taxon>
        <taxon>Heunggongvirae</taxon>
        <taxon>Uroviricota</taxon>
        <taxon>Caudoviricetes</taxon>
        <taxon>Herelleviridae</taxon>
        <taxon>Twortvirinae</taxon>
        <taxon>Baoshanvirus</taxon>
        <taxon>Baoshanvirus BS1</taxon>
    </lineage>
</organism>
<dbReference type="KEGG" id="vg:54990032"/>
<name>A0A2P1MXJ1_9CAUD</name>
<proteinExistence type="predicted"/>
<dbReference type="RefSeq" id="YP_009799543.1">
    <property type="nucleotide sequence ID" value="NC_047945.1"/>
</dbReference>
<protein>
    <submittedName>
        <fullName evidence="1">Uncharacterized protein</fullName>
    </submittedName>
</protein>
<evidence type="ECO:0000313" key="2">
    <source>
        <dbReference type="Proteomes" id="UP000241797"/>
    </source>
</evidence>
<reference evidence="1 2" key="1">
    <citation type="submission" date="2018-03" db="EMBL/GenBank/DDBJ databases">
        <title>Isolation, the biological characteristics and genomics of two new strains of lysate Staphylococcus aureus phage.</title>
        <authorList>
            <person name="Jin X."/>
            <person name="Zhang C."/>
        </authorList>
    </citation>
    <scope>NUCLEOTIDE SEQUENCE [LARGE SCALE GENOMIC DNA]</scope>
</reference>
<sequence>MRNLDPIINFRFFNKTKPEGYVIFLTSETETKGMTIEVASPEDRVFELEYKPNTIILTDNNNKITTYVNDVDTSSDELEKHIHKLVEEDLGDE</sequence>
<dbReference type="GeneID" id="54990032"/>
<keyword evidence="2" id="KW-1185">Reference proteome</keyword>
<evidence type="ECO:0000313" key="1">
    <source>
        <dbReference type="EMBL" id="AVP40297.1"/>
    </source>
</evidence>
<accession>A0A2P1MXJ1</accession>
<dbReference type="EMBL" id="MH078572">
    <property type="protein sequence ID" value="AVP40297.1"/>
    <property type="molecule type" value="Genomic_DNA"/>
</dbReference>
<dbReference type="Proteomes" id="UP000241797">
    <property type="component" value="Segment"/>
</dbReference>